<dbReference type="Gene3D" id="3.30.240.20">
    <property type="entry name" value="bsu07140 like domains"/>
    <property type="match status" value="1"/>
</dbReference>
<evidence type="ECO:0000256" key="4">
    <source>
        <dbReference type="ARBA" id="ARBA00022692"/>
    </source>
</evidence>
<dbReference type="Pfam" id="PF20730">
    <property type="entry name" value="YetF_N"/>
    <property type="match status" value="1"/>
</dbReference>
<evidence type="ECO:0000256" key="6">
    <source>
        <dbReference type="ARBA" id="ARBA00023136"/>
    </source>
</evidence>
<accession>A0A2T4U243</accession>
<reference evidence="10 11" key="1">
    <citation type="submission" date="2018-03" db="EMBL/GenBank/DDBJ databases">
        <title>Alkalicoccus saliphilus sp. nov., isolated from a mineral pool.</title>
        <authorList>
            <person name="Zhao B."/>
        </authorList>
    </citation>
    <scope>NUCLEOTIDE SEQUENCE [LARGE SCALE GENOMIC DNA]</scope>
    <source>
        <strain evidence="10 11">6AG</strain>
    </source>
</reference>
<dbReference type="PANTHER" id="PTHR34582">
    <property type="entry name" value="UPF0702 TRANSMEMBRANE PROTEIN YCAP"/>
    <property type="match status" value="1"/>
</dbReference>
<dbReference type="AlphaFoldDB" id="A0A2T4U243"/>
<keyword evidence="4 7" id="KW-0812">Transmembrane</keyword>
<evidence type="ECO:0000256" key="7">
    <source>
        <dbReference type="SAM" id="Phobius"/>
    </source>
</evidence>
<keyword evidence="5 7" id="KW-1133">Transmembrane helix</keyword>
<dbReference type="GO" id="GO:0005886">
    <property type="term" value="C:plasma membrane"/>
    <property type="evidence" value="ECO:0007669"/>
    <property type="project" value="UniProtKB-SubCell"/>
</dbReference>
<protein>
    <submittedName>
        <fullName evidence="10">DUF421 domain-containing protein</fullName>
    </submittedName>
</protein>
<feature type="transmembrane region" description="Helical" evidence="7">
    <location>
        <begin position="68"/>
        <end position="91"/>
    </location>
</feature>
<dbReference type="EMBL" id="PZJJ01000050">
    <property type="protein sequence ID" value="PTL37454.1"/>
    <property type="molecule type" value="Genomic_DNA"/>
</dbReference>
<proteinExistence type="inferred from homology"/>
<name>A0A2T4U243_9BACI</name>
<evidence type="ECO:0000256" key="2">
    <source>
        <dbReference type="ARBA" id="ARBA00006448"/>
    </source>
</evidence>
<feature type="domain" description="YetF-like N-terminal transmembrane" evidence="9">
    <location>
        <begin position="22"/>
        <end position="81"/>
    </location>
</feature>
<feature type="domain" description="YetF C-terminal" evidence="8">
    <location>
        <begin position="87"/>
        <end position="158"/>
    </location>
</feature>
<dbReference type="InterPro" id="IPR023090">
    <property type="entry name" value="UPF0702_alpha/beta_dom_sf"/>
</dbReference>
<evidence type="ECO:0000256" key="5">
    <source>
        <dbReference type="ARBA" id="ARBA00022989"/>
    </source>
</evidence>
<dbReference type="InterPro" id="IPR007353">
    <property type="entry name" value="DUF421"/>
</dbReference>
<evidence type="ECO:0000256" key="3">
    <source>
        <dbReference type="ARBA" id="ARBA00022475"/>
    </source>
</evidence>
<organism evidence="10 11">
    <name type="scientific">Alkalicoccus saliphilus</name>
    <dbReference type="NCBI Taxonomy" id="200989"/>
    <lineage>
        <taxon>Bacteria</taxon>
        <taxon>Bacillati</taxon>
        <taxon>Bacillota</taxon>
        <taxon>Bacilli</taxon>
        <taxon>Bacillales</taxon>
        <taxon>Bacillaceae</taxon>
        <taxon>Alkalicoccus</taxon>
    </lineage>
</organism>
<evidence type="ECO:0000256" key="1">
    <source>
        <dbReference type="ARBA" id="ARBA00004651"/>
    </source>
</evidence>
<keyword evidence="3" id="KW-1003">Cell membrane</keyword>
<keyword evidence="11" id="KW-1185">Reference proteome</keyword>
<evidence type="ECO:0000259" key="8">
    <source>
        <dbReference type="Pfam" id="PF04239"/>
    </source>
</evidence>
<evidence type="ECO:0000259" key="9">
    <source>
        <dbReference type="Pfam" id="PF20730"/>
    </source>
</evidence>
<evidence type="ECO:0000313" key="11">
    <source>
        <dbReference type="Proteomes" id="UP000240509"/>
    </source>
</evidence>
<feature type="transmembrane region" description="Helical" evidence="7">
    <location>
        <begin position="12"/>
        <end position="29"/>
    </location>
</feature>
<sequence>MFFNDWEGIWHILVTAVLLYPLLIIMLRISGKRTLSKMNMFDFIITIALGSMVSAIVMDGAIPLAEGLAGLAALIVLQFAVTWSSVHFSFVNKSVKGEPQLLYHNGRFIEKAMKKERIKKDEIMQAVRTTGKSSFASVQAVVLETDGSLSVMEKESSEGESTIPAE</sequence>
<dbReference type="OrthoDB" id="9793799at2"/>
<feature type="transmembrane region" description="Helical" evidence="7">
    <location>
        <begin position="41"/>
        <end position="62"/>
    </location>
</feature>
<dbReference type="Proteomes" id="UP000240509">
    <property type="component" value="Unassembled WGS sequence"/>
</dbReference>
<evidence type="ECO:0000313" key="10">
    <source>
        <dbReference type="EMBL" id="PTL37454.1"/>
    </source>
</evidence>
<keyword evidence="6 7" id="KW-0472">Membrane</keyword>
<comment type="caution">
    <text evidence="10">The sequence shown here is derived from an EMBL/GenBank/DDBJ whole genome shotgun (WGS) entry which is preliminary data.</text>
</comment>
<dbReference type="RefSeq" id="WP_107586305.1">
    <property type="nucleotide sequence ID" value="NZ_PZJJ01000050.1"/>
</dbReference>
<dbReference type="PANTHER" id="PTHR34582:SF6">
    <property type="entry name" value="UPF0702 TRANSMEMBRANE PROTEIN YCAP"/>
    <property type="match status" value="1"/>
</dbReference>
<dbReference type="Pfam" id="PF04239">
    <property type="entry name" value="DUF421"/>
    <property type="match status" value="1"/>
</dbReference>
<comment type="similarity">
    <text evidence="2">Belongs to the UPF0702 family.</text>
</comment>
<gene>
    <name evidence="10" type="ORF">C6Y45_16395</name>
</gene>
<dbReference type="InterPro" id="IPR048454">
    <property type="entry name" value="YetF_N"/>
</dbReference>
<comment type="subcellular location">
    <subcellularLocation>
        <location evidence="1">Cell membrane</location>
        <topology evidence="1">Multi-pass membrane protein</topology>
    </subcellularLocation>
</comment>